<dbReference type="EMBL" id="JANFZH010000016">
    <property type="protein sequence ID" value="MCQ4839945.1"/>
    <property type="molecule type" value="Genomic_DNA"/>
</dbReference>
<evidence type="ECO:0000256" key="3">
    <source>
        <dbReference type="ARBA" id="ARBA00022692"/>
    </source>
</evidence>
<keyword evidence="8" id="KW-1185">Reference proteome</keyword>
<proteinExistence type="inferred from homology"/>
<dbReference type="GeneID" id="90533547"/>
<evidence type="ECO:0000313" key="8">
    <source>
        <dbReference type="Proteomes" id="UP001524473"/>
    </source>
</evidence>
<comment type="similarity">
    <text evidence="2">Belongs to the TspO/BZRP family.</text>
</comment>
<evidence type="ECO:0000313" key="7">
    <source>
        <dbReference type="EMBL" id="MCQ4839945.1"/>
    </source>
</evidence>
<evidence type="ECO:0000256" key="6">
    <source>
        <dbReference type="SAM" id="Phobius"/>
    </source>
</evidence>
<evidence type="ECO:0000256" key="2">
    <source>
        <dbReference type="ARBA" id="ARBA00007524"/>
    </source>
</evidence>
<evidence type="ECO:0000256" key="5">
    <source>
        <dbReference type="ARBA" id="ARBA00023136"/>
    </source>
</evidence>
<evidence type="ECO:0000256" key="1">
    <source>
        <dbReference type="ARBA" id="ARBA00004141"/>
    </source>
</evidence>
<dbReference type="PANTHER" id="PTHR10057:SF0">
    <property type="entry name" value="TRANSLOCATOR PROTEIN"/>
    <property type="match status" value="1"/>
</dbReference>
<dbReference type="Proteomes" id="UP001524473">
    <property type="component" value="Unassembled WGS sequence"/>
</dbReference>
<dbReference type="PIRSF" id="PIRSF005859">
    <property type="entry name" value="PBR"/>
    <property type="match status" value="1"/>
</dbReference>
<name>A0ABT1RZD2_9FIRM</name>
<keyword evidence="5 6" id="KW-0472">Membrane</keyword>
<comment type="subcellular location">
    <subcellularLocation>
        <location evidence="1">Membrane</location>
        <topology evidence="1">Multi-pass membrane protein</topology>
    </subcellularLocation>
</comment>
<dbReference type="InterPro" id="IPR038330">
    <property type="entry name" value="TspO/MBR-related_sf"/>
</dbReference>
<keyword evidence="4 6" id="KW-1133">Transmembrane helix</keyword>
<protein>
    <submittedName>
        <fullName evidence="7">Tryptophan-rich sensory protein</fullName>
    </submittedName>
</protein>
<evidence type="ECO:0000256" key="4">
    <source>
        <dbReference type="ARBA" id="ARBA00022989"/>
    </source>
</evidence>
<reference evidence="7 8" key="1">
    <citation type="submission" date="2022-06" db="EMBL/GenBank/DDBJ databases">
        <title>Isolation of gut microbiota from human fecal samples.</title>
        <authorList>
            <person name="Pamer E.G."/>
            <person name="Barat B."/>
            <person name="Waligurski E."/>
            <person name="Medina S."/>
            <person name="Paddock L."/>
            <person name="Mostad J."/>
        </authorList>
    </citation>
    <scope>NUCLEOTIDE SEQUENCE [LARGE SCALE GENOMIC DNA]</scope>
    <source>
        <strain evidence="7 8">DFI.9.73</strain>
    </source>
</reference>
<dbReference type="PANTHER" id="PTHR10057">
    <property type="entry name" value="PERIPHERAL-TYPE BENZODIAZEPINE RECEPTOR"/>
    <property type="match status" value="1"/>
</dbReference>
<comment type="caution">
    <text evidence="7">The sequence shown here is derived from an EMBL/GenBank/DDBJ whole genome shotgun (WGS) entry which is preliminary data.</text>
</comment>
<gene>
    <name evidence="7" type="ORF">NE695_08450</name>
</gene>
<organism evidence="7 8">
    <name type="scientific">Neglectibacter timonensis</name>
    <dbReference type="NCBI Taxonomy" id="1776382"/>
    <lineage>
        <taxon>Bacteria</taxon>
        <taxon>Bacillati</taxon>
        <taxon>Bacillota</taxon>
        <taxon>Clostridia</taxon>
        <taxon>Eubacteriales</taxon>
        <taxon>Oscillospiraceae</taxon>
        <taxon>Neglectibacter</taxon>
    </lineage>
</organism>
<feature type="transmembrane region" description="Helical" evidence="6">
    <location>
        <begin position="100"/>
        <end position="122"/>
    </location>
</feature>
<dbReference type="InterPro" id="IPR004307">
    <property type="entry name" value="TspO_MBR"/>
</dbReference>
<feature type="transmembrane region" description="Helical" evidence="6">
    <location>
        <begin position="77"/>
        <end position="94"/>
    </location>
</feature>
<keyword evidence="3 6" id="KW-0812">Transmembrane</keyword>
<sequence length="154" mass="17402">MIKLKPLLLSLLISLGTGGLAALFTGNSMEFYQSLKQPPLSPPGWVFPLAWTILYSLMGVAAYLVWMRDSTGRNGALFFYGLQLIFNFVWPLLFFNARAYLASLIWLLLLWVLILITTARFFQETKAAGWLMIPYLLWVAFAGYLNAGVWLLNG</sequence>
<feature type="transmembrane region" description="Helical" evidence="6">
    <location>
        <begin position="45"/>
        <end position="65"/>
    </location>
</feature>
<feature type="transmembrane region" description="Helical" evidence="6">
    <location>
        <begin position="129"/>
        <end position="152"/>
    </location>
</feature>
<accession>A0ABT1RZD2</accession>
<dbReference type="Pfam" id="PF03073">
    <property type="entry name" value="TspO_MBR"/>
    <property type="match status" value="1"/>
</dbReference>
<dbReference type="Gene3D" id="1.20.1260.100">
    <property type="entry name" value="TspO/MBR protein"/>
    <property type="match status" value="1"/>
</dbReference>
<dbReference type="RefSeq" id="WP_082942296.1">
    <property type="nucleotide sequence ID" value="NZ_CABKVV010000014.1"/>
</dbReference>
<dbReference type="CDD" id="cd15904">
    <property type="entry name" value="TSPO_MBR"/>
    <property type="match status" value="1"/>
</dbReference>